<evidence type="ECO:0000256" key="3">
    <source>
        <dbReference type="ARBA" id="ARBA00023125"/>
    </source>
</evidence>
<dbReference type="PANTHER" id="PTHR30419">
    <property type="entry name" value="HTH-TYPE TRANSCRIPTIONAL REGULATOR YBHD"/>
    <property type="match status" value="1"/>
</dbReference>
<dbReference type="Gene3D" id="1.10.10.10">
    <property type="entry name" value="Winged helix-like DNA-binding domain superfamily/Winged helix DNA-binding domain"/>
    <property type="match status" value="1"/>
</dbReference>
<dbReference type="GO" id="GO:0003677">
    <property type="term" value="F:DNA binding"/>
    <property type="evidence" value="ECO:0007669"/>
    <property type="project" value="UniProtKB-KW"/>
</dbReference>
<evidence type="ECO:0000256" key="4">
    <source>
        <dbReference type="ARBA" id="ARBA00023163"/>
    </source>
</evidence>
<name>A0A158BVA7_9BURK</name>
<dbReference type="STRING" id="1777144.AWB83_03672"/>
<dbReference type="InterPro" id="IPR050950">
    <property type="entry name" value="HTH-type_LysR_regulators"/>
</dbReference>
<accession>A0A158BVA7</accession>
<evidence type="ECO:0000259" key="5">
    <source>
        <dbReference type="PROSITE" id="PS50931"/>
    </source>
</evidence>
<organism evidence="6 7">
    <name type="scientific">Caballeronia ptereochthonis</name>
    <dbReference type="NCBI Taxonomy" id="1777144"/>
    <lineage>
        <taxon>Bacteria</taxon>
        <taxon>Pseudomonadati</taxon>
        <taxon>Pseudomonadota</taxon>
        <taxon>Betaproteobacteria</taxon>
        <taxon>Burkholderiales</taxon>
        <taxon>Burkholderiaceae</taxon>
        <taxon>Caballeronia</taxon>
    </lineage>
</organism>
<evidence type="ECO:0000256" key="1">
    <source>
        <dbReference type="ARBA" id="ARBA00009437"/>
    </source>
</evidence>
<evidence type="ECO:0000256" key="2">
    <source>
        <dbReference type="ARBA" id="ARBA00023015"/>
    </source>
</evidence>
<dbReference type="EMBL" id="FCOB02000016">
    <property type="protein sequence ID" value="SAK73910.1"/>
    <property type="molecule type" value="Genomic_DNA"/>
</dbReference>
<dbReference type="PRINTS" id="PR00039">
    <property type="entry name" value="HTHLYSR"/>
</dbReference>
<dbReference type="InterPro" id="IPR005119">
    <property type="entry name" value="LysR_subst-bd"/>
</dbReference>
<evidence type="ECO:0000313" key="7">
    <source>
        <dbReference type="Proteomes" id="UP000054978"/>
    </source>
</evidence>
<protein>
    <submittedName>
        <fullName evidence="6">LysR family transcriptional regulator</fullName>
    </submittedName>
</protein>
<gene>
    <name evidence="6" type="ORF">AWB83_03672</name>
</gene>
<feature type="domain" description="HTH lysR-type" evidence="5">
    <location>
        <begin position="33"/>
        <end position="90"/>
    </location>
</feature>
<dbReference type="Pfam" id="PF00126">
    <property type="entry name" value="HTH_1"/>
    <property type="match status" value="1"/>
</dbReference>
<keyword evidence="2" id="KW-0805">Transcription regulation</keyword>
<dbReference type="PROSITE" id="PS50931">
    <property type="entry name" value="HTH_LYSR"/>
    <property type="match status" value="1"/>
</dbReference>
<dbReference type="InterPro" id="IPR036390">
    <property type="entry name" value="WH_DNA-bd_sf"/>
</dbReference>
<evidence type="ECO:0000313" key="6">
    <source>
        <dbReference type="EMBL" id="SAK73910.1"/>
    </source>
</evidence>
<keyword evidence="3" id="KW-0238">DNA-binding</keyword>
<dbReference type="AlphaFoldDB" id="A0A158BVA7"/>
<dbReference type="GO" id="GO:0005829">
    <property type="term" value="C:cytosol"/>
    <property type="evidence" value="ECO:0007669"/>
    <property type="project" value="TreeGrafter"/>
</dbReference>
<dbReference type="Pfam" id="PF03466">
    <property type="entry name" value="LysR_substrate"/>
    <property type="match status" value="1"/>
</dbReference>
<comment type="caution">
    <text evidence="6">The sequence shown here is derived from an EMBL/GenBank/DDBJ whole genome shotgun (WGS) entry which is preliminary data.</text>
</comment>
<dbReference type="SUPFAM" id="SSF46785">
    <property type="entry name" value="Winged helix' DNA-binding domain"/>
    <property type="match status" value="1"/>
</dbReference>
<dbReference type="GO" id="GO:0003700">
    <property type="term" value="F:DNA-binding transcription factor activity"/>
    <property type="evidence" value="ECO:0007669"/>
    <property type="project" value="InterPro"/>
</dbReference>
<reference evidence="6" key="1">
    <citation type="submission" date="2016-01" db="EMBL/GenBank/DDBJ databases">
        <authorList>
            <person name="Peeters C."/>
        </authorList>
    </citation>
    <scope>NUCLEOTIDE SEQUENCE [LARGE SCALE GENOMIC DNA]</scope>
    <source>
        <strain evidence="6">LMG 29326</strain>
    </source>
</reference>
<dbReference type="InterPro" id="IPR036388">
    <property type="entry name" value="WH-like_DNA-bd_sf"/>
</dbReference>
<comment type="similarity">
    <text evidence="1">Belongs to the LysR transcriptional regulatory family.</text>
</comment>
<dbReference type="Gene3D" id="3.40.190.290">
    <property type="match status" value="1"/>
</dbReference>
<dbReference type="InterPro" id="IPR000847">
    <property type="entry name" value="LysR_HTH_N"/>
</dbReference>
<dbReference type="SUPFAM" id="SSF53850">
    <property type="entry name" value="Periplasmic binding protein-like II"/>
    <property type="match status" value="1"/>
</dbReference>
<keyword evidence="7" id="KW-1185">Reference proteome</keyword>
<proteinExistence type="inferred from homology"/>
<dbReference type="Proteomes" id="UP000054978">
    <property type="component" value="Unassembled WGS sequence"/>
</dbReference>
<keyword evidence="4" id="KW-0804">Transcription</keyword>
<sequence>MRCSVGMEDPCENCLVTHFSYTDLTYLTGGRKVDYAAWKLFIDAAELGSLSKAAVAYGTSQPHISRQIVELEQYCGGRLFQRTGRGVILTELGARIAPRVRTWLASTEQLSNDIRSTAGEPIGVVRLGILPSTAHPLVSTLYHRLRERYPLVQLQVREGQGALLDTWLENGSVDLAILFRNNPTPKDGDEYLVEAATYLVGAEGDSLTQHPTIAFSKLNGIPLVFFCRPNSWRDRLEQIAGEHQVSLNFAAEADSLGLQGHIVADGGIYGLLGPYAIANLEKECRLQASMVVEPSVPRFIALAMSPHGELTLACRTVKQLTKEIARSRTLSSDLQLGVSAAFLRSI</sequence>